<proteinExistence type="predicted"/>
<sequence length="519" mass="59322">MRIVFFAIAFVVGNFLSMAGYSQASTDDSKSYLNLVLKHYNKQLQNGIDTYGSTSTAFWMSSLSTATGKYPEDDSRPSDRPQRLYETRPIEAPQGSNIYWDMPQITVAYYLSKKTGDSFYANAADAYIQAFLANCISEFNGRFTWGNHFYYDAYKDAVIRFGSDGNPLIINVAEDTVGLHELRPIVPSWDALWEIDSEATEAEIRSAIEGHLTNPSTGRFNRHASGNAGLAFLEAGGIMVHMLSWLYQKTQDVTLLDKAYKIANYSFEHQGDATGLLENSPDDYGGYRWDAIYSTTEVGLWSRDLLASVEYVNDTTRQRWISMADAAMSAWLQYGFDPERCNYYGILRVENGEPVFDEDYRADFPNPTDQTSYRPDNYTSLWEPLFPRHDYPMPFAESCLELYKLTDKDQYKAACYRWLTVIQNDLPAWDGEGGYADLYGRVIHFLMGSYETFHDERFRLFAQKVADEAVSRLYVDEDGMFRTHTNDNRYDTADMFGLLAASLIWVETGEEPDMMGIFY</sequence>
<feature type="signal peptide" evidence="1">
    <location>
        <begin position="1"/>
        <end position="24"/>
    </location>
</feature>
<gene>
    <name evidence="2" type="ORF">K4G66_16180</name>
</gene>
<keyword evidence="1" id="KW-0732">Signal</keyword>
<dbReference type="AlphaFoldDB" id="A0AA49JKB7"/>
<evidence type="ECO:0000256" key="1">
    <source>
        <dbReference type="SAM" id="SignalP"/>
    </source>
</evidence>
<dbReference type="GO" id="GO:0016837">
    <property type="term" value="F:carbon-oxygen lyase activity, acting on polysaccharides"/>
    <property type="evidence" value="ECO:0007669"/>
    <property type="project" value="InterPro"/>
</dbReference>
<reference evidence="2" key="2">
    <citation type="journal article" date="2024" name="Antonie Van Leeuwenhoek">
        <title>Roseihalotalea indica gen. nov., sp. nov., a halophilic Bacteroidetes from mesopelagic Southwest Indian Ocean with higher carbohydrate metabolic potential.</title>
        <authorList>
            <person name="Chen B."/>
            <person name="Zhang M."/>
            <person name="Lin D."/>
            <person name="Ye J."/>
            <person name="Tang K."/>
        </authorList>
    </citation>
    <scope>NUCLEOTIDE SEQUENCE</scope>
    <source>
        <strain evidence="2">TK19036</strain>
    </source>
</reference>
<protein>
    <submittedName>
        <fullName evidence="2">Uncharacterized protein</fullName>
    </submittedName>
</protein>
<accession>A0AA49JKB7</accession>
<evidence type="ECO:0000313" key="2">
    <source>
        <dbReference type="EMBL" id="WKN40232.1"/>
    </source>
</evidence>
<dbReference type="GO" id="GO:0042597">
    <property type="term" value="C:periplasmic space"/>
    <property type="evidence" value="ECO:0007669"/>
    <property type="project" value="InterPro"/>
</dbReference>
<reference evidence="2" key="1">
    <citation type="journal article" date="2023" name="Comput. Struct. Biotechnol. J.">
        <title>Discovery of a novel marine Bacteroidetes with a rich repertoire of carbohydrate-active enzymes.</title>
        <authorList>
            <person name="Chen B."/>
            <person name="Liu G."/>
            <person name="Chen Q."/>
            <person name="Wang H."/>
            <person name="Liu L."/>
            <person name="Tang K."/>
        </authorList>
    </citation>
    <scope>NUCLEOTIDE SEQUENCE</scope>
    <source>
        <strain evidence="2">TK19036</strain>
    </source>
</reference>
<dbReference type="GO" id="GO:0045490">
    <property type="term" value="P:pectin catabolic process"/>
    <property type="evidence" value="ECO:0007669"/>
    <property type="project" value="InterPro"/>
</dbReference>
<organism evidence="2">
    <name type="scientific">Roseihalotalea indica</name>
    <dbReference type="NCBI Taxonomy" id="2867963"/>
    <lineage>
        <taxon>Bacteria</taxon>
        <taxon>Pseudomonadati</taxon>
        <taxon>Bacteroidota</taxon>
        <taxon>Cytophagia</taxon>
        <taxon>Cytophagales</taxon>
        <taxon>Catalimonadaceae</taxon>
        <taxon>Roseihalotalea</taxon>
    </lineage>
</organism>
<dbReference type="Pfam" id="PF06917">
    <property type="entry name" value="Pectate_lyase_2"/>
    <property type="match status" value="1"/>
</dbReference>
<dbReference type="Gene3D" id="1.50.10.20">
    <property type="match status" value="1"/>
</dbReference>
<dbReference type="SUPFAM" id="SSF48208">
    <property type="entry name" value="Six-hairpin glycosidases"/>
    <property type="match status" value="2"/>
</dbReference>
<dbReference type="EMBL" id="CP120682">
    <property type="protein sequence ID" value="WKN40232.1"/>
    <property type="molecule type" value="Genomic_DNA"/>
</dbReference>
<dbReference type="InterPro" id="IPR008928">
    <property type="entry name" value="6-hairpin_glycosidase_sf"/>
</dbReference>
<feature type="chain" id="PRO_5041376227" evidence="1">
    <location>
        <begin position="25"/>
        <end position="519"/>
    </location>
</feature>
<dbReference type="InterPro" id="IPR010702">
    <property type="entry name" value="Pectate_lyase_2"/>
</dbReference>
<name>A0AA49JKB7_9BACT</name>